<evidence type="ECO:0000313" key="3">
    <source>
        <dbReference type="EMBL" id="KML61808.1"/>
    </source>
</evidence>
<evidence type="ECO:0000313" key="4">
    <source>
        <dbReference type="Proteomes" id="UP000036338"/>
    </source>
</evidence>
<protein>
    <recommendedName>
        <fullName evidence="2">Protein kinase domain-containing protein</fullName>
    </recommendedName>
</protein>
<reference evidence="3 4" key="1">
    <citation type="submission" date="2015-05" db="EMBL/GenBank/DDBJ databases">
        <title>Draft genome of Burkholderia cepacia LK29.</title>
        <authorList>
            <person name="Chan X.Y."/>
        </authorList>
    </citation>
    <scope>NUCLEOTIDE SEQUENCE [LARGE SCALE GENOMIC DNA]</scope>
    <source>
        <strain evidence="3 4">LK29</strain>
    </source>
</reference>
<dbReference type="SUPFAM" id="SSF52540">
    <property type="entry name" value="P-loop containing nucleoside triphosphate hydrolases"/>
    <property type="match status" value="1"/>
</dbReference>
<dbReference type="Pfam" id="PF00069">
    <property type="entry name" value="Pkinase"/>
    <property type="match status" value="1"/>
</dbReference>
<organism evidence="3 4">
    <name type="scientific">Burkholderia cepacia</name>
    <name type="common">Pseudomonas cepacia</name>
    <dbReference type="NCBI Taxonomy" id="292"/>
    <lineage>
        <taxon>Bacteria</taxon>
        <taxon>Pseudomonadati</taxon>
        <taxon>Pseudomonadota</taxon>
        <taxon>Betaproteobacteria</taxon>
        <taxon>Burkholderiales</taxon>
        <taxon>Burkholderiaceae</taxon>
        <taxon>Burkholderia</taxon>
        <taxon>Burkholderia cepacia complex</taxon>
    </lineage>
</organism>
<dbReference type="GO" id="GO:0004674">
    <property type="term" value="F:protein serine/threonine kinase activity"/>
    <property type="evidence" value="ECO:0007669"/>
    <property type="project" value="TreeGrafter"/>
</dbReference>
<dbReference type="EMBL" id="LDWR01000010">
    <property type="protein sequence ID" value="KML61808.1"/>
    <property type="molecule type" value="Genomic_DNA"/>
</dbReference>
<name>A0A0J5XD94_BURCE</name>
<dbReference type="Gene3D" id="1.10.510.10">
    <property type="entry name" value="Transferase(Phosphotransferase) domain 1"/>
    <property type="match status" value="1"/>
</dbReference>
<proteinExistence type="predicted"/>
<feature type="compositionally biased region" description="Polar residues" evidence="1">
    <location>
        <begin position="297"/>
        <end position="306"/>
    </location>
</feature>
<evidence type="ECO:0000256" key="1">
    <source>
        <dbReference type="SAM" id="MobiDB-lite"/>
    </source>
</evidence>
<dbReference type="Pfam" id="PF13191">
    <property type="entry name" value="AAA_16"/>
    <property type="match status" value="1"/>
</dbReference>
<evidence type="ECO:0000259" key="2">
    <source>
        <dbReference type="PROSITE" id="PS50011"/>
    </source>
</evidence>
<dbReference type="Proteomes" id="UP000036338">
    <property type="component" value="Unassembled WGS sequence"/>
</dbReference>
<comment type="caution">
    <text evidence="3">The sequence shown here is derived from an EMBL/GenBank/DDBJ whole genome shotgun (WGS) entry which is preliminary data.</text>
</comment>
<dbReference type="InterPro" id="IPR011009">
    <property type="entry name" value="Kinase-like_dom_sf"/>
</dbReference>
<dbReference type="SUPFAM" id="SSF56112">
    <property type="entry name" value="Protein kinase-like (PK-like)"/>
    <property type="match status" value="1"/>
</dbReference>
<accession>A0A0J5XD94</accession>
<dbReference type="InterPro" id="IPR000719">
    <property type="entry name" value="Prot_kinase_dom"/>
</dbReference>
<dbReference type="Gene3D" id="3.40.50.300">
    <property type="entry name" value="P-loop containing nucleotide triphosphate hydrolases"/>
    <property type="match status" value="1"/>
</dbReference>
<gene>
    <name evidence="3" type="ORF">VL15_04760</name>
</gene>
<feature type="region of interest" description="Disordered" evidence="1">
    <location>
        <begin position="297"/>
        <end position="318"/>
    </location>
</feature>
<sequence length="328" mass="35798">MDADWLARASLSNAVRSGDVLRFDLMDAATERVWSACQTGWEFDQRCRQFEHEYALNETLEPAWALLSVALIRADGPVLVYPRMDVHAFDSLADGQLPLDRFLEAAIHAARTLGELHRRGWLHGDLQPASFVTAPDGTVMLRSFAHARERRTGKTAAGTMRTDFAVYAAPEVSEGASVDERSDLYAFGITLFRLLTGAMPYKAASTSEWVHAHVAMQPSPPAAFRDDVPAILSDLILKLIGREIEIRRLDDVLAAVSQTGATAIVLIDGPAGVGKTALTEHFTRNARAASRTRTSGQLKASWTSWRTPPASIPSSPGCGTCRITARAR</sequence>
<dbReference type="InterPro" id="IPR041664">
    <property type="entry name" value="AAA_16"/>
</dbReference>
<dbReference type="InterPro" id="IPR051681">
    <property type="entry name" value="Ser/Thr_Kinases-Pseudokinases"/>
</dbReference>
<dbReference type="GO" id="GO:0005524">
    <property type="term" value="F:ATP binding"/>
    <property type="evidence" value="ECO:0007669"/>
    <property type="project" value="InterPro"/>
</dbReference>
<dbReference type="InterPro" id="IPR027417">
    <property type="entry name" value="P-loop_NTPase"/>
</dbReference>
<dbReference type="PANTHER" id="PTHR44329:SF214">
    <property type="entry name" value="PROTEIN KINASE DOMAIN-CONTAINING PROTEIN"/>
    <property type="match status" value="1"/>
</dbReference>
<dbReference type="AlphaFoldDB" id="A0A0J5XD94"/>
<dbReference type="PATRIC" id="fig|292.27.peg.137"/>
<dbReference type="PROSITE" id="PS50011">
    <property type="entry name" value="PROTEIN_KINASE_DOM"/>
    <property type="match status" value="1"/>
</dbReference>
<feature type="domain" description="Protein kinase" evidence="2">
    <location>
        <begin position="1"/>
        <end position="265"/>
    </location>
</feature>
<dbReference type="PANTHER" id="PTHR44329">
    <property type="entry name" value="SERINE/THREONINE-PROTEIN KINASE TNNI3K-RELATED"/>
    <property type="match status" value="1"/>
</dbReference>